<proteinExistence type="predicted"/>
<gene>
    <name evidence="1" type="ORF">PHPALM_7117</name>
</gene>
<dbReference type="InterPro" id="IPR043502">
    <property type="entry name" value="DNA/RNA_pol_sf"/>
</dbReference>
<dbReference type="Proteomes" id="UP000237271">
    <property type="component" value="Unassembled WGS sequence"/>
</dbReference>
<protein>
    <submittedName>
        <fullName evidence="1">Pol protein</fullName>
    </submittedName>
</protein>
<comment type="caution">
    <text evidence="1">The sequence shown here is derived from an EMBL/GenBank/DDBJ whole genome shotgun (WGS) entry which is preliminary data.</text>
</comment>
<accession>A0A2P4YD54</accession>
<reference evidence="1 2" key="1">
    <citation type="journal article" date="2017" name="Genome Biol. Evol.">
        <title>Phytophthora megakarya and P. palmivora, closely related causal agents of cacao black pod rot, underwent increases in genome sizes and gene numbers by different mechanisms.</title>
        <authorList>
            <person name="Ali S.S."/>
            <person name="Shao J."/>
            <person name="Lary D.J."/>
            <person name="Kronmiller B."/>
            <person name="Shen D."/>
            <person name="Strem M.D."/>
            <person name="Amoako-Attah I."/>
            <person name="Akrofi A.Y."/>
            <person name="Begoude B.A."/>
            <person name="Ten Hoopen G.M."/>
            <person name="Coulibaly K."/>
            <person name="Kebe B.I."/>
            <person name="Melnick R.L."/>
            <person name="Guiltinan M.J."/>
            <person name="Tyler B.M."/>
            <person name="Meinhardt L.W."/>
            <person name="Bailey B.A."/>
        </authorList>
    </citation>
    <scope>NUCLEOTIDE SEQUENCE [LARGE SCALE GENOMIC DNA]</scope>
    <source>
        <strain evidence="2">sbr112.9</strain>
    </source>
</reference>
<dbReference type="SUPFAM" id="SSF56672">
    <property type="entry name" value="DNA/RNA polymerases"/>
    <property type="match status" value="1"/>
</dbReference>
<organism evidence="1 2">
    <name type="scientific">Phytophthora palmivora</name>
    <dbReference type="NCBI Taxonomy" id="4796"/>
    <lineage>
        <taxon>Eukaryota</taxon>
        <taxon>Sar</taxon>
        <taxon>Stramenopiles</taxon>
        <taxon>Oomycota</taxon>
        <taxon>Peronosporomycetes</taxon>
        <taxon>Peronosporales</taxon>
        <taxon>Peronosporaceae</taxon>
        <taxon>Phytophthora</taxon>
    </lineage>
</organism>
<dbReference type="OrthoDB" id="127730at2759"/>
<name>A0A2P4YD54_9STRA</name>
<dbReference type="PANTHER" id="PTHR24559:SF444">
    <property type="entry name" value="REVERSE TRANSCRIPTASE DOMAIN-CONTAINING PROTEIN"/>
    <property type="match status" value="1"/>
</dbReference>
<dbReference type="Gene3D" id="3.10.10.10">
    <property type="entry name" value="HIV Type 1 Reverse Transcriptase, subunit A, domain 1"/>
    <property type="match status" value="1"/>
</dbReference>
<evidence type="ECO:0000313" key="2">
    <source>
        <dbReference type="Proteomes" id="UP000237271"/>
    </source>
</evidence>
<feature type="non-terminal residue" evidence="1">
    <location>
        <position position="315"/>
    </location>
</feature>
<sequence>MSLANGRETKAHCQACGIATTASPNAESRRAVWASTVAVPDSTDQAGNVVPQTAEAVEEDAESASGVGNIVPRKVEETEKIESAVCVSSVGNTVPRGVKKTTPHSEYETPPARLVEEQCHVFDGVSGRQVKEVSALLNLEELSMKDFLAELKAGEIAEMVLLKPETSPEDLNSSSVMDEDVLEGFTKQRATRLGSEILKNPEDPVYPLVKEYSDVVSKHPPSQLPPDRGVRHEIDLVPGTKYCVTRQWPLPREQCEVIDAFFAEKAKSGMVRESKSPHSTPTFCVRKPNGKWRLVHAYNKLNNATVPAQTPIPRK</sequence>
<dbReference type="AlphaFoldDB" id="A0A2P4YD54"/>
<dbReference type="EMBL" id="NCKW01003670">
    <property type="protein sequence ID" value="POM75738.1"/>
    <property type="molecule type" value="Genomic_DNA"/>
</dbReference>
<keyword evidence="2" id="KW-1185">Reference proteome</keyword>
<dbReference type="InterPro" id="IPR053134">
    <property type="entry name" value="RNA-dir_DNA_polymerase"/>
</dbReference>
<dbReference type="PANTHER" id="PTHR24559">
    <property type="entry name" value="TRANSPOSON TY3-I GAG-POL POLYPROTEIN"/>
    <property type="match status" value="1"/>
</dbReference>
<evidence type="ECO:0000313" key="1">
    <source>
        <dbReference type="EMBL" id="POM75738.1"/>
    </source>
</evidence>